<keyword evidence="3" id="KW-1185">Reference proteome</keyword>
<reference evidence="2 3" key="1">
    <citation type="journal article" date="2022" name="Nat. Plants">
        <title>Genomes of leafy and leafless Platanthera orchids illuminate the evolution of mycoheterotrophy.</title>
        <authorList>
            <person name="Li M.H."/>
            <person name="Liu K.W."/>
            <person name="Li Z."/>
            <person name="Lu H.C."/>
            <person name="Ye Q.L."/>
            <person name="Zhang D."/>
            <person name="Wang J.Y."/>
            <person name="Li Y.F."/>
            <person name="Zhong Z.M."/>
            <person name="Liu X."/>
            <person name="Yu X."/>
            <person name="Liu D.K."/>
            <person name="Tu X.D."/>
            <person name="Liu B."/>
            <person name="Hao Y."/>
            <person name="Liao X.Y."/>
            <person name="Jiang Y.T."/>
            <person name="Sun W.H."/>
            <person name="Chen J."/>
            <person name="Chen Y.Q."/>
            <person name="Ai Y."/>
            <person name="Zhai J.W."/>
            <person name="Wu S.S."/>
            <person name="Zhou Z."/>
            <person name="Hsiao Y.Y."/>
            <person name="Wu W.L."/>
            <person name="Chen Y.Y."/>
            <person name="Lin Y.F."/>
            <person name="Hsu J.L."/>
            <person name="Li C.Y."/>
            <person name="Wang Z.W."/>
            <person name="Zhao X."/>
            <person name="Zhong W.Y."/>
            <person name="Ma X.K."/>
            <person name="Ma L."/>
            <person name="Huang J."/>
            <person name="Chen G.Z."/>
            <person name="Huang M.Z."/>
            <person name="Huang L."/>
            <person name="Peng D.H."/>
            <person name="Luo Y.B."/>
            <person name="Zou S.Q."/>
            <person name="Chen S.P."/>
            <person name="Lan S."/>
            <person name="Tsai W.C."/>
            <person name="Van de Peer Y."/>
            <person name="Liu Z.J."/>
        </authorList>
    </citation>
    <scope>NUCLEOTIDE SEQUENCE [LARGE SCALE GENOMIC DNA]</scope>
    <source>
        <strain evidence="2">Lor287</strain>
    </source>
</reference>
<comment type="caution">
    <text evidence="2">The sequence shown here is derived from an EMBL/GenBank/DDBJ whole genome shotgun (WGS) entry which is preliminary data.</text>
</comment>
<accession>A0AAP0G5I9</accession>
<protein>
    <submittedName>
        <fullName evidence="2">Uncharacterized protein</fullName>
    </submittedName>
</protein>
<evidence type="ECO:0000313" key="3">
    <source>
        <dbReference type="Proteomes" id="UP001418222"/>
    </source>
</evidence>
<gene>
    <name evidence="2" type="ORF">KSP39_PZI011360</name>
</gene>
<dbReference type="AlphaFoldDB" id="A0AAP0G5I9"/>
<organism evidence="2 3">
    <name type="scientific">Platanthera zijinensis</name>
    <dbReference type="NCBI Taxonomy" id="2320716"/>
    <lineage>
        <taxon>Eukaryota</taxon>
        <taxon>Viridiplantae</taxon>
        <taxon>Streptophyta</taxon>
        <taxon>Embryophyta</taxon>
        <taxon>Tracheophyta</taxon>
        <taxon>Spermatophyta</taxon>
        <taxon>Magnoliopsida</taxon>
        <taxon>Liliopsida</taxon>
        <taxon>Asparagales</taxon>
        <taxon>Orchidaceae</taxon>
        <taxon>Orchidoideae</taxon>
        <taxon>Orchideae</taxon>
        <taxon>Orchidinae</taxon>
        <taxon>Platanthera</taxon>
    </lineage>
</organism>
<evidence type="ECO:0000313" key="2">
    <source>
        <dbReference type="EMBL" id="KAK8938679.1"/>
    </source>
</evidence>
<feature type="chain" id="PRO_5042874905" evidence="1">
    <location>
        <begin position="25"/>
        <end position="103"/>
    </location>
</feature>
<keyword evidence="1" id="KW-0732">Signal</keyword>
<dbReference type="Proteomes" id="UP001418222">
    <property type="component" value="Unassembled WGS sequence"/>
</dbReference>
<proteinExistence type="predicted"/>
<name>A0AAP0G5I9_9ASPA</name>
<evidence type="ECO:0000256" key="1">
    <source>
        <dbReference type="SAM" id="SignalP"/>
    </source>
</evidence>
<dbReference type="EMBL" id="JBBWWQ010000009">
    <property type="protein sequence ID" value="KAK8938679.1"/>
    <property type="molecule type" value="Genomic_DNA"/>
</dbReference>
<sequence>MEFSRRIMVGMLLLLVLLPSTVTGMYLTYLTRFIPMDCNPAECQNSCLYQFKGPGCSLASFRCATTKYCDCVFWGGSIGNLFNPWNCLKQATGAIFDAYDRGL</sequence>
<feature type="signal peptide" evidence="1">
    <location>
        <begin position="1"/>
        <end position="24"/>
    </location>
</feature>